<dbReference type="InParanoid" id="A0A2P5FBP3"/>
<gene>
    <name evidence="2" type="ORF">TorRG33x02_091040</name>
</gene>
<dbReference type="PANTHER" id="PTHR44259">
    <property type="entry name" value="OS07G0183000 PROTEIN-RELATED"/>
    <property type="match status" value="1"/>
</dbReference>
<dbReference type="OrthoDB" id="1519185at2759"/>
<name>A0A2P5FBP3_TREOI</name>
<organism evidence="2 3">
    <name type="scientific">Trema orientale</name>
    <name type="common">Charcoal tree</name>
    <name type="synonym">Celtis orientalis</name>
    <dbReference type="NCBI Taxonomy" id="63057"/>
    <lineage>
        <taxon>Eukaryota</taxon>
        <taxon>Viridiplantae</taxon>
        <taxon>Streptophyta</taxon>
        <taxon>Embryophyta</taxon>
        <taxon>Tracheophyta</taxon>
        <taxon>Spermatophyta</taxon>
        <taxon>Magnoliopsida</taxon>
        <taxon>eudicotyledons</taxon>
        <taxon>Gunneridae</taxon>
        <taxon>Pentapetalae</taxon>
        <taxon>rosids</taxon>
        <taxon>fabids</taxon>
        <taxon>Rosales</taxon>
        <taxon>Cannabaceae</taxon>
        <taxon>Trema</taxon>
    </lineage>
</organism>
<evidence type="ECO:0000259" key="1">
    <source>
        <dbReference type="Pfam" id="PF03478"/>
    </source>
</evidence>
<feature type="domain" description="KIB1-4 beta-propeller" evidence="1">
    <location>
        <begin position="23"/>
        <end position="311"/>
    </location>
</feature>
<reference evidence="3" key="1">
    <citation type="submission" date="2016-06" db="EMBL/GenBank/DDBJ databases">
        <title>Parallel loss of symbiosis genes in relatives of nitrogen-fixing non-legume Parasponia.</title>
        <authorList>
            <person name="Van Velzen R."/>
            <person name="Holmer R."/>
            <person name="Bu F."/>
            <person name="Rutten L."/>
            <person name="Van Zeijl A."/>
            <person name="Liu W."/>
            <person name="Santuari L."/>
            <person name="Cao Q."/>
            <person name="Sharma T."/>
            <person name="Shen D."/>
            <person name="Roswanjaya Y."/>
            <person name="Wardhani T."/>
            <person name="Kalhor M.S."/>
            <person name="Jansen J."/>
            <person name="Van den Hoogen J."/>
            <person name="Gungor B."/>
            <person name="Hartog M."/>
            <person name="Hontelez J."/>
            <person name="Verver J."/>
            <person name="Yang W.-C."/>
            <person name="Schijlen E."/>
            <person name="Repin R."/>
            <person name="Schilthuizen M."/>
            <person name="Schranz E."/>
            <person name="Heidstra R."/>
            <person name="Miyata K."/>
            <person name="Fedorova E."/>
            <person name="Kohlen W."/>
            <person name="Bisseling T."/>
            <person name="Smit S."/>
            <person name="Geurts R."/>
        </authorList>
    </citation>
    <scope>NUCLEOTIDE SEQUENCE [LARGE SCALE GENOMIC DNA]</scope>
    <source>
        <strain evidence="3">cv. RG33-2</strain>
    </source>
</reference>
<dbReference type="AlphaFoldDB" id="A0A2P5FBP3"/>
<dbReference type="EMBL" id="JXTC01000046">
    <property type="protein sequence ID" value="PON95212.1"/>
    <property type="molecule type" value="Genomic_DNA"/>
</dbReference>
<dbReference type="Pfam" id="PF03478">
    <property type="entry name" value="Beta-prop_KIB1-4"/>
    <property type="match status" value="1"/>
</dbReference>
<proteinExistence type="predicted"/>
<keyword evidence="3" id="KW-1185">Reference proteome</keyword>
<protein>
    <recommendedName>
        <fullName evidence="1">KIB1-4 beta-propeller domain-containing protein</fullName>
    </recommendedName>
</protein>
<dbReference type="Proteomes" id="UP000237000">
    <property type="component" value="Unassembled WGS sequence"/>
</dbReference>
<comment type="caution">
    <text evidence="2">The sequence shown here is derived from an EMBL/GenBank/DDBJ whole genome shotgun (WGS) entry which is preliminary data.</text>
</comment>
<evidence type="ECO:0000313" key="3">
    <source>
        <dbReference type="Proteomes" id="UP000237000"/>
    </source>
</evidence>
<dbReference type="PANTHER" id="PTHR44259:SF107">
    <property type="entry name" value="F-BOX PROTEIN SKIP23-LIKE"/>
    <property type="match status" value="1"/>
</dbReference>
<sequence length="346" mass="39572">MLRHRQVPVLLFPSEQEHTWSIYNIFDDEFSNLKLSLLYDKRFSGASEGWLLVSNKDYTVTLYRPSFISEGGISDANASINLPCLFPPEDAFDINDSPPEGFDLEEFQDIVEGYSHVIKALITGDPLINPNDSTIIVSYGEKHELACIRYGKDTTWRKIEGEHRGIQDMVYYMNQFYAVDFVGSLVSFDPCYGTIKLIAPPIEEVYHATIWRYLVESCGELLLVKRYISLLEGVRPRVTRKFRVFKFDFSSARWIEVKSLGDVALFVGDNSGISVLASNFNGCQANCIYFTHDFCGLRTETDRSCDIGVYSLESKSSKLFYDIDSSVSHRIYKRPPIWIVPLPRAY</sequence>
<dbReference type="InterPro" id="IPR050942">
    <property type="entry name" value="F-box_BR-signaling"/>
</dbReference>
<dbReference type="STRING" id="63057.A0A2P5FBP3"/>
<dbReference type="InterPro" id="IPR005174">
    <property type="entry name" value="KIB1-4_b-propeller"/>
</dbReference>
<accession>A0A2P5FBP3</accession>
<evidence type="ECO:0000313" key="2">
    <source>
        <dbReference type="EMBL" id="PON95212.1"/>
    </source>
</evidence>